<reference evidence="1" key="1">
    <citation type="journal article" date="2019" name="Environ. Microbiol.">
        <title>Fungal ecological strategies reflected in gene transcription - a case study of two litter decomposers.</title>
        <authorList>
            <person name="Barbi F."/>
            <person name="Kohler A."/>
            <person name="Barry K."/>
            <person name="Baskaran P."/>
            <person name="Daum C."/>
            <person name="Fauchery L."/>
            <person name="Ihrmark K."/>
            <person name="Kuo A."/>
            <person name="LaButti K."/>
            <person name="Lipzen A."/>
            <person name="Morin E."/>
            <person name="Grigoriev I.V."/>
            <person name="Henrissat B."/>
            <person name="Lindahl B."/>
            <person name="Martin F."/>
        </authorList>
    </citation>
    <scope>NUCLEOTIDE SEQUENCE</scope>
    <source>
        <strain evidence="1">JB14</strain>
    </source>
</reference>
<protein>
    <submittedName>
        <fullName evidence="1">Uncharacterized protein</fullName>
    </submittedName>
</protein>
<dbReference type="OrthoDB" id="3222453at2759"/>
<dbReference type="AlphaFoldDB" id="A0A6A4HD40"/>
<dbReference type="Proteomes" id="UP000799118">
    <property type="component" value="Unassembled WGS sequence"/>
</dbReference>
<evidence type="ECO:0000313" key="1">
    <source>
        <dbReference type="EMBL" id="KAE9395157.1"/>
    </source>
</evidence>
<proteinExistence type="predicted"/>
<keyword evidence="2" id="KW-1185">Reference proteome</keyword>
<organism evidence="1 2">
    <name type="scientific">Gymnopus androsaceus JB14</name>
    <dbReference type="NCBI Taxonomy" id="1447944"/>
    <lineage>
        <taxon>Eukaryota</taxon>
        <taxon>Fungi</taxon>
        <taxon>Dikarya</taxon>
        <taxon>Basidiomycota</taxon>
        <taxon>Agaricomycotina</taxon>
        <taxon>Agaricomycetes</taxon>
        <taxon>Agaricomycetidae</taxon>
        <taxon>Agaricales</taxon>
        <taxon>Marasmiineae</taxon>
        <taxon>Omphalotaceae</taxon>
        <taxon>Gymnopus</taxon>
    </lineage>
</organism>
<evidence type="ECO:0000313" key="2">
    <source>
        <dbReference type="Proteomes" id="UP000799118"/>
    </source>
</evidence>
<accession>A0A6A4HD40</accession>
<name>A0A6A4HD40_9AGAR</name>
<sequence>MNCTQQLNPIEVYSSLLLPQGRGYPLWKPKSDSSHLPKEYRRDGIHIGDVGFLNDFGGFEFLFNVCHPANHPLNIGGVPSDFEILELDQNQISESLHEFKPGSRIASASCHICQVRLPFPDGQPPIPQVPEEVGAGLSFSSSATKGALLILPEGAKRSDHRQYEKFEAYAAKYAHSWYSYINGTLACGVSNGAIYLINGFDKARAWGVASFKDAQRNVCLEFVPKMPANMKGAPNYWFRRYDFADCDADDDDEYQNQSGSVFLRGFRIAIKKTRNPFNPLAAAVERIQEVDGNILLNQRAASIPYHRSAGLQQAYPVTRSLTNLTVHGNGALPNNGDLSVPFNHATRYQVCL</sequence>
<dbReference type="EMBL" id="ML769537">
    <property type="protein sequence ID" value="KAE9395157.1"/>
    <property type="molecule type" value="Genomic_DNA"/>
</dbReference>
<gene>
    <name evidence="1" type="ORF">BT96DRAFT_826674</name>
</gene>